<evidence type="ECO:0000313" key="3">
    <source>
        <dbReference type="Proteomes" id="UP000265520"/>
    </source>
</evidence>
<organism evidence="2 3">
    <name type="scientific">Trifolium medium</name>
    <dbReference type="NCBI Taxonomy" id="97028"/>
    <lineage>
        <taxon>Eukaryota</taxon>
        <taxon>Viridiplantae</taxon>
        <taxon>Streptophyta</taxon>
        <taxon>Embryophyta</taxon>
        <taxon>Tracheophyta</taxon>
        <taxon>Spermatophyta</taxon>
        <taxon>Magnoliopsida</taxon>
        <taxon>eudicotyledons</taxon>
        <taxon>Gunneridae</taxon>
        <taxon>Pentapetalae</taxon>
        <taxon>rosids</taxon>
        <taxon>fabids</taxon>
        <taxon>Fabales</taxon>
        <taxon>Fabaceae</taxon>
        <taxon>Papilionoideae</taxon>
        <taxon>50 kb inversion clade</taxon>
        <taxon>NPAAA clade</taxon>
        <taxon>Hologalegina</taxon>
        <taxon>IRL clade</taxon>
        <taxon>Trifolieae</taxon>
        <taxon>Trifolium</taxon>
    </lineage>
</organism>
<sequence>KLKPTTQKRIQYQQHVPCKAEANRKNDDRGDLNVLEDRILEEKAPNRTGKHETGGAEADLVTPH</sequence>
<accession>A0A392WEB7</accession>
<evidence type="ECO:0000313" key="2">
    <source>
        <dbReference type="EMBL" id="MCI97882.1"/>
    </source>
</evidence>
<dbReference type="AlphaFoldDB" id="A0A392WEB7"/>
<name>A0A392WEB7_9FABA</name>
<dbReference type="Proteomes" id="UP000265520">
    <property type="component" value="Unassembled WGS sequence"/>
</dbReference>
<protein>
    <submittedName>
        <fullName evidence="2">Uncharacterized protein</fullName>
    </submittedName>
</protein>
<proteinExistence type="predicted"/>
<feature type="non-terminal residue" evidence="2">
    <location>
        <position position="1"/>
    </location>
</feature>
<comment type="caution">
    <text evidence="2">The sequence shown here is derived from an EMBL/GenBank/DDBJ whole genome shotgun (WGS) entry which is preliminary data.</text>
</comment>
<evidence type="ECO:0000256" key="1">
    <source>
        <dbReference type="SAM" id="MobiDB-lite"/>
    </source>
</evidence>
<dbReference type="EMBL" id="LXQA011457252">
    <property type="protein sequence ID" value="MCI97882.1"/>
    <property type="molecule type" value="Genomic_DNA"/>
</dbReference>
<keyword evidence="3" id="KW-1185">Reference proteome</keyword>
<feature type="region of interest" description="Disordered" evidence="1">
    <location>
        <begin position="18"/>
        <end position="64"/>
    </location>
</feature>
<feature type="compositionally biased region" description="Basic and acidic residues" evidence="1">
    <location>
        <begin position="21"/>
        <end position="54"/>
    </location>
</feature>
<reference evidence="2 3" key="1">
    <citation type="journal article" date="2018" name="Front. Plant Sci.">
        <title>Red Clover (Trifolium pratense) and Zigzag Clover (T. medium) - A Picture of Genomic Similarities and Differences.</title>
        <authorList>
            <person name="Dluhosova J."/>
            <person name="Istvanek J."/>
            <person name="Nedelnik J."/>
            <person name="Repkova J."/>
        </authorList>
    </citation>
    <scope>NUCLEOTIDE SEQUENCE [LARGE SCALE GENOMIC DNA]</scope>
    <source>
        <strain evidence="3">cv. 10/8</strain>
        <tissue evidence="2">Leaf</tissue>
    </source>
</reference>